<proteinExistence type="predicted"/>
<dbReference type="AlphaFoldDB" id="A0A485BHJ3"/>
<sequence length="230" mass="25433">MASPNRNNLAGIAPKLAQLTEEVLFGDIWARSELSPRERSLITLAALTALGREKQLPWHIDFAASNGLTRAEITEVFTHLAFYAGWPAAVTALSCMTAGGFSMPLTRITIRPGYDDEWTARLSALFHQTLVDEFAVPAADKFQFIDVLPDARRIVDPHYLSGGRSADFVLFHIFAGKPRSAQQKKRLYRRLCDRLQAELGIAPDDVMVVIQFNHTDDWSFSRGGDAGGTG</sequence>
<dbReference type="SUPFAM" id="SSF69118">
    <property type="entry name" value="AhpD-like"/>
    <property type="match status" value="1"/>
</dbReference>
<dbReference type="InterPro" id="IPR037479">
    <property type="entry name" value="Tauto_MSAD"/>
</dbReference>
<dbReference type="InterPro" id="IPR014347">
    <property type="entry name" value="Tautomerase/MIF_sf"/>
</dbReference>
<dbReference type="Pfam" id="PF14552">
    <property type="entry name" value="Tautomerase_2"/>
    <property type="match status" value="1"/>
</dbReference>
<dbReference type="InterPro" id="IPR003779">
    <property type="entry name" value="CMD-like"/>
</dbReference>
<feature type="domain" description="Carboxymuconolactone decarboxylase-like" evidence="1">
    <location>
        <begin position="14"/>
        <end position="96"/>
    </location>
</feature>
<dbReference type="EMBL" id="CAADJG010000002">
    <property type="protein sequence ID" value="VFS72830.1"/>
    <property type="molecule type" value="Genomic_DNA"/>
</dbReference>
<organism evidence="2 3">
    <name type="scientific">Raoultella terrigena</name>
    <name type="common">Klebsiella terrigena</name>
    <dbReference type="NCBI Taxonomy" id="577"/>
    <lineage>
        <taxon>Bacteria</taxon>
        <taxon>Pseudomonadati</taxon>
        <taxon>Pseudomonadota</taxon>
        <taxon>Gammaproteobacteria</taxon>
        <taxon>Enterobacterales</taxon>
        <taxon>Enterobacteriaceae</taxon>
        <taxon>Klebsiella/Raoultella group</taxon>
        <taxon>Raoultella</taxon>
    </lineage>
</organism>
<dbReference type="PANTHER" id="PTHR33570:SF9">
    <property type="entry name" value="BLL4600 PROTEIN"/>
    <property type="match status" value="1"/>
</dbReference>
<dbReference type="Gene3D" id="3.30.429.10">
    <property type="entry name" value="Macrophage Migration Inhibitory Factor"/>
    <property type="match status" value="1"/>
</dbReference>
<evidence type="ECO:0000259" key="1">
    <source>
        <dbReference type="Pfam" id="PF02627"/>
    </source>
</evidence>
<evidence type="ECO:0000313" key="2">
    <source>
        <dbReference type="EMBL" id="VFS72830.1"/>
    </source>
</evidence>
<dbReference type="PANTHER" id="PTHR33570">
    <property type="entry name" value="4-CARBOXYMUCONOLACTONE DECARBOXYLASE FAMILY PROTEIN"/>
    <property type="match status" value="1"/>
</dbReference>
<evidence type="ECO:0000313" key="3">
    <source>
        <dbReference type="Proteomes" id="UP000332594"/>
    </source>
</evidence>
<gene>
    <name evidence="2" type="ORF">NCTC13038_02811</name>
</gene>
<protein>
    <submittedName>
        <fullName evidence="2">4-carboxymuconolactone decarboxylase</fullName>
    </submittedName>
</protein>
<dbReference type="Pfam" id="PF02627">
    <property type="entry name" value="CMD"/>
    <property type="match status" value="1"/>
</dbReference>
<dbReference type="InterPro" id="IPR029032">
    <property type="entry name" value="AhpD-like"/>
</dbReference>
<name>A0A485BHJ3_RAOTE</name>
<dbReference type="SUPFAM" id="SSF55331">
    <property type="entry name" value="Tautomerase/MIF"/>
    <property type="match status" value="1"/>
</dbReference>
<dbReference type="Gene3D" id="1.20.1290.10">
    <property type="entry name" value="AhpD-like"/>
    <property type="match status" value="1"/>
</dbReference>
<dbReference type="GO" id="GO:0051920">
    <property type="term" value="F:peroxiredoxin activity"/>
    <property type="evidence" value="ECO:0007669"/>
    <property type="project" value="InterPro"/>
</dbReference>
<dbReference type="InterPro" id="IPR052512">
    <property type="entry name" value="4CMD/NDH-1_regulator"/>
</dbReference>
<accession>A0A485BHJ3</accession>
<reference evidence="2 3" key="1">
    <citation type="submission" date="2019-03" db="EMBL/GenBank/DDBJ databases">
        <authorList>
            <consortium name="Pathogen Informatics"/>
        </authorList>
    </citation>
    <scope>NUCLEOTIDE SEQUENCE [LARGE SCALE GENOMIC DNA]</scope>
    <source>
        <strain evidence="2 3">NCTC13038</strain>
    </source>
</reference>
<dbReference type="Proteomes" id="UP000332594">
    <property type="component" value="Unassembled WGS sequence"/>
</dbReference>